<dbReference type="InterPro" id="IPR002125">
    <property type="entry name" value="CMP_dCMP_dom"/>
</dbReference>
<dbReference type="Gene3D" id="3.40.430.10">
    <property type="entry name" value="Dihydrofolate Reductase, subunit A"/>
    <property type="match status" value="1"/>
</dbReference>
<evidence type="ECO:0000256" key="8">
    <source>
        <dbReference type="ARBA" id="ARBA00023268"/>
    </source>
</evidence>
<comment type="caution">
    <text evidence="11">The sequence shown here is derived from an EMBL/GenBank/DDBJ whole genome shotgun (WGS) entry which is preliminary data.</text>
</comment>
<comment type="pathway">
    <text evidence="3 9">Cofactor biosynthesis; riboflavin biosynthesis; 5-amino-6-(D-ribitylamino)uracil from GTP: step 3/4.</text>
</comment>
<dbReference type="CDD" id="cd01284">
    <property type="entry name" value="Riboflavin_deaminase-reductase"/>
    <property type="match status" value="1"/>
</dbReference>
<dbReference type="SUPFAM" id="SSF53927">
    <property type="entry name" value="Cytidine deaminase-like"/>
    <property type="match status" value="1"/>
</dbReference>
<dbReference type="Proteomes" id="UP001165367">
    <property type="component" value="Unassembled WGS sequence"/>
</dbReference>
<evidence type="ECO:0000256" key="7">
    <source>
        <dbReference type="ARBA" id="ARBA00023002"/>
    </source>
</evidence>
<keyword evidence="9" id="KW-0862">Zinc</keyword>
<evidence type="ECO:0000256" key="3">
    <source>
        <dbReference type="ARBA" id="ARBA00004910"/>
    </source>
</evidence>
<comment type="function">
    <text evidence="1 9">Converts 2,5-diamino-6-(ribosylamino)-4(3h)-pyrimidinone 5'-phosphate into 5-amino-6-(ribosylamino)-2,4(1h,3h)-pyrimidinedione 5'-phosphate.</text>
</comment>
<keyword evidence="12" id="KW-1185">Reference proteome</keyword>
<dbReference type="GO" id="GO:0008835">
    <property type="term" value="F:diaminohydroxyphosphoribosylaminopyrimidine deaminase activity"/>
    <property type="evidence" value="ECO:0007669"/>
    <property type="project" value="UniProtKB-EC"/>
</dbReference>
<comment type="catalytic activity">
    <reaction evidence="9">
        <text>2,5-diamino-6-hydroxy-4-(5-phosphoribosylamino)-pyrimidine + H2O + H(+) = 5-amino-6-(5-phospho-D-ribosylamino)uracil + NH4(+)</text>
        <dbReference type="Rhea" id="RHEA:21868"/>
        <dbReference type="ChEBI" id="CHEBI:15377"/>
        <dbReference type="ChEBI" id="CHEBI:15378"/>
        <dbReference type="ChEBI" id="CHEBI:28938"/>
        <dbReference type="ChEBI" id="CHEBI:58453"/>
        <dbReference type="ChEBI" id="CHEBI:58614"/>
        <dbReference type="EC" id="3.5.4.26"/>
    </reaction>
</comment>
<evidence type="ECO:0000256" key="6">
    <source>
        <dbReference type="ARBA" id="ARBA00022857"/>
    </source>
</evidence>
<keyword evidence="9" id="KW-0686">Riboflavin biosynthesis</keyword>
<keyword evidence="9" id="KW-0479">Metal-binding</keyword>
<dbReference type="InterPro" id="IPR004794">
    <property type="entry name" value="Eubact_RibD"/>
</dbReference>
<dbReference type="PROSITE" id="PS51747">
    <property type="entry name" value="CYT_DCMP_DEAMINASES_2"/>
    <property type="match status" value="1"/>
</dbReference>
<dbReference type="SUPFAM" id="SSF53597">
    <property type="entry name" value="Dihydrofolate reductase-like"/>
    <property type="match status" value="1"/>
</dbReference>
<dbReference type="InterPro" id="IPR024072">
    <property type="entry name" value="DHFR-like_dom_sf"/>
</dbReference>
<dbReference type="Pfam" id="PF01872">
    <property type="entry name" value="RibD_C"/>
    <property type="match status" value="1"/>
</dbReference>
<name>A0ABS9KY85_9BACT</name>
<gene>
    <name evidence="11" type="primary">ribD</name>
    <name evidence="11" type="ORF">LZZ85_23430</name>
</gene>
<evidence type="ECO:0000259" key="10">
    <source>
        <dbReference type="PROSITE" id="PS51747"/>
    </source>
</evidence>
<evidence type="ECO:0000256" key="2">
    <source>
        <dbReference type="ARBA" id="ARBA00004882"/>
    </source>
</evidence>
<keyword evidence="6 9" id="KW-0521">NADP</keyword>
<protein>
    <recommendedName>
        <fullName evidence="9">Riboflavin biosynthesis protein RibD</fullName>
    </recommendedName>
    <domain>
        <recommendedName>
            <fullName evidence="9">Diaminohydroxyphosphoribosylaminopyrimidine deaminase</fullName>
            <shortName evidence="9">DRAP deaminase</shortName>
            <ecNumber evidence="9">3.5.4.26</ecNumber>
        </recommendedName>
        <alternativeName>
            <fullName evidence="9">Riboflavin-specific deaminase</fullName>
        </alternativeName>
    </domain>
    <domain>
        <recommendedName>
            <fullName evidence="9">5-amino-6-(5-phosphoribosylamino)uracil reductase</fullName>
            <ecNumber evidence="9">1.1.1.193</ecNumber>
        </recommendedName>
        <alternativeName>
            <fullName evidence="9">HTP reductase</fullName>
        </alternativeName>
    </domain>
</protein>
<accession>A0ABS9KY85</accession>
<dbReference type="InterPro" id="IPR016193">
    <property type="entry name" value="Cytidine_deaminase-like"/>
</dbReference>
<evidence type="ECO:0000256" key="5">
    <source>
        <dbReference type="ARBA" id="ARBA00007417"/>
    </source>
</evidence>
<dbReference type="Pfam" id="PF00383">
    <property type="entry name" value="dCMP_cyt_deam_1"/>
    <property type="match status" value="1"/>
</dbReference>
<evidence type="ECO:0000256" key="1">
    <source>
        <dbReference type="ARBA" id="ARBA00002151"/>
    </source>
</evidence>
<comment type="similarity">
    <text evidence="4 9">In the N-terminal section; belongs to the cytidine and deoxycytidylate deaminase family.</text>
</comment>
<dbReference type="Gene3D" id="3.40.140.10">
    <property type="entry name" value="Cytidine Deaminase, domain 2"/>
    <property type="match status" value="1"/>
</dbReference>
<dbReference type="PIRSF" id="PIRSF006769">
    <property type="entry name" value="RibD"/>
    <property type="match status" value="1"/>
</dbReference>
<dbReference type="PANTHER" id="PTHR38011:SF7">
    <property type="entry name" value="2,5-DIAMINO-6-RIBOSYLAMINO-4(3H)-PYRIMIDINONE 5'-PHOSPHATE REDUCTASE"/>
    <property type="match status" value="1"/>
</dbReference>
<comment type="cofactor">
    <cofactor evidence="9">
        <name>Zn(2+)</name>
        <dbReference type="ChEBI" id="CHEBI:29105"/>
    </cofactor>
    <text evidence="9">Binds 1 zinc ion.</text>
</comment>
<comment type="catalytic activity">
    <reaction evidence="9">
        <text>5-amino-6-(5-phospho-D-ribitylamino)uracil + NADP(+) = 5-amino-6-(5-phospho-D-ribosylamino)uracil + NADPH + H(+)</text>
        <dbReference type="Rhea" id="RHEA:17845"/>
        <dbReference type="ChEBI" id="CHEBI:15378"/>
        <dbReference type="ChEBI" id="CHEBI:57783"/>
        <dbReference type="ChEBI" id="CHEBI:58349"/>
        <dbReference type="ChEBI" id="CHEBI:58421"/>
        <dbReference type="ChEBI" id="CHEBI:58453"/>
        <dbReference type="EC" id="1.1.1.193"/>
    </reaction>
</comment>
<comment type="pathway">
    <text evidence="2 9">Cofactor biosynthesis; riboflavin biosynthesis; 5-amino-6-(D-ribitylamino)uracil from GTP: step 2/4.</text>
</comment>
<feature type="domain" description="CMP/dCMP-type deaminase" evidence="10">
    <location>
        <begin position="1"/>
        <end position="122"/>
    </location>
</feature>
<organism evidence="11 12">
    <name type="scientific">Terrimonas ginsenosidimutans</name>
    <dbReference type="NCBI Taxonomy" id="2908004"/>
    <lineage>
        <taxon>Bacteria</taxon>
        <taxon>Pseudomonadati</taxon>
        <taxon>Bacteroidota</taxon>
        <taxon>Chitinophagia</taxon>
        <taxon>Chitinophagales</taxon>
        <taxon>Chitinophagaceae</taxon>
        <taxon>Terrimonas</taxon>
    </lineage>
</organism>
<evidence type="ECO:0000256" key="9">
    <source>
        <dbReference type="PIRNR" id="PIRNR006769"/>
    </source>
</evidence>
<dbReference type="PANTHER" id="PTHR38011">
    <property type="entry name" value="DIHYDROFOLATE REDUCTASE FAMILY PROTEIN (AFU_ORTHOLOGUE AFUA_8G06820)"/>
    <property type="match status" value="1"/>
</dbReference>
<reference evidence="11" key="1">
    <citation type="submission" date="2022-01" db="EMBL/GenBank/DDBJ databases">
        <authorList>
            <person name="Jo J.-H."/>
            <person name="Im W.-T."/>
        </authorList>
    </citation>
    <scope>NUCLEOTIDE SEQUENCE</scope>
    <source>
        <strain evidence="11">NA20</strain>
    </source>
</reference>
<evidence type="ECO:0000256" key="4">
    <source>
        <dbReference type="ARBA" id="ARBA00005259"/>
    </source>
</evidence>
<comment type="similarity">
    <text evidence="5 9">In the C-terminal section; belongs to the HTP reductase family.</text>
</comment>
<dbReference type="InterPro" id="IPR002734">
    <property type="entry name" value="RibDG_C"/>
</dbReference>
<dbReference type="EMBL" id="JAKLTR010000019">
    <property type="protein sequence ID" value="MCG2617268.1"/>
    <property type="molecule type" value="Genomic_DNA"/>
</dbReference>
<keyword evidence="9 11" id="KW-0378">Hydrolase</keyword>
<dbReference type="EC" id="1.1.1.193" evidence="9"/>
<dbReference type="InterPro" id="IPR050765">
    <property type="entry name" value="Riboflavin_Biosynth_HTPR"/>
</dbReference>
<keyword evidence="8" id="KW-0511">Multifunctional enzyme</keyword>
<evidence type="ECO:0000313" key="11">
    <source>
        <dbReference type="EMBL" id="MCG2617268.1"/>
    </source>
</evidence>
<sequence length="345" mass="38030">MQRCIQLAKLGAGNVAPNPMVGAVLVHNGVIIGEGYHQLYGQAHAEVNCVNNAISNGHEALLSSSVIYVSLEPCAHFGKTPPCADLIIRHKIPEVMVGCRDPFTQVDGKGIEKLRNAGHKVTVGILEKECVDLNKRFFTFHTQDRPYIILKWAQTADGRIGTTGRRLLISNEYSNRLVHKWRSEEQAILVGTKTAMVDDPALTTRLWPGKSPIRLVVDMDLKLPSSLKLFNGESRTIVFNKHRHGDDEDRGIHFYQLKEGADLVPQVLKALKSLNVQSVLIEGGAVLLQSFIDASAWDEARVITNIHLSAGDGVNAPVLQHAGEVREIILEGDRLQIFQPVKADL</sequence>
<evidence type="ECO:0000313" key="12">
    <source>
        <dbReference type="Proteomes" id="UP001165367"/>
    </source>
</evidence>
<dbReference type="EC" id="3.5.4.26" evidence="9"/>
<dbReference type="NCBIfam" id="TIGR00326">
    <property type="entry name" value="eubact_ribD"/>
    <property type="match status" value="1"/>
</dbReference>
<proteinExistence type="inferred from homology"/>
<keyword evidence="7 9" id="KW-0560">Oxidoreductase</keyword>
<dbReference type="GO" id="GO:0008703">
    <property type="term" value="F:5-amino-6-(5-phosphoribosylamino)uracil reductase activity"/>
    <property type="evidence" value="ECO:0007669"/>
    <property type="project" value="UniProtKB-EC"/>
</dbReference>